<dbReference type="Proteomes" id="UP000831534">
    <property type="component" value="Chromosome"/>
</dbReference>
<feature type="compositionally biased region" description="Low complexity" evidence="1">
    <location>
        <begin position="29"/>
        <end position="47"/>
    </location>
</feature>
<dbReference type="PRINTS" id="PR00313">
    <property type="entry name" value="CABNDNGRPT"/>
</dbReference>
<name>A0A8T9MVV7_9NEIS</name>
<evidence type="ECO:0000313" key="3">
    <source>
        <dbReference type="Proteomes" id="UP000831534"/>
    </source>
</evidence>
<dbReference type="Gene3D" id="2.150.10.10">
    <property type="entry name" value="Serralysin-like metalloprotease, C-terminal"/>
    <property type="match status" value="1"/>
</dbReference>
<dbReference type="Pfam" id="PF26363">
    <property type="entry name" value="Phospholipase-like"/>
    <property type="match status" value="1"/>
</dbReference>
<protein>
    <submittedName>
        <fullName evidence="2">Mbeg1-like protein</fullName>
    </submittedName>
</protein>
<dbReference type="Pfam" id="PF00353">
    <property type="entry name" value="HemolysinCabind"/>
    <property type="match status" value="1"/>
</dbReference>
<evidence type="ECO:0000313" key="2">
    <source>
        <dbReference type="EMBL" id="UOP04975.2"/>
    </source>
</evidence>
<feature type="compositionally biased region" description="Basic and acidic residues" evidence="1">
    <location>
        <begin position="111"/>
        <end position="120"/>
    </location>
</feature>
<organism evidence="2 3">
    <name type="scientific">Conchiformibius kuhniae</name>
    <dbReference type="NCBI Taxonomy" id="211502"/>
    <lineage>
        <taxon>Bacteria</taxon>
        <taxon>Pseudomonadati</taxon>
        <taxon>Pseudomonadota</taxon>
        <taxon>Betaproteobacteria</taxon>
        <taxon>Neisseriales</taxon>
        <taxon>Neisseriaceae</taxon>
        <taxon>Conchiformibius</taxon>
    </lineage>
</organism>
<dbReference type="EMBL" id="CP091521">
    <property type="protein sequence ID" value="UOP04975.2"/>
    <property type="molecule type" value="Genomic_DNA"/>
</dbReference>
<keyword evidence="3" id="KW-1185">Reference proteome</keyword>
<feature type="region of interest" description="Disordered" evidence="1">
    <location>
        <begin position="24"/>
        <end position="79"/>
    </location>
</feature>
<dbReference type="SUPFAM" id="SSF51120">
    <property type="entry name" value="beta-Roll"/>
    <property type="match status" value="1"/>
</dbReference>
<proteinExistence type="predicted"/>
<dbReference type="SUPFAM" id="SSF53474">
    <property type="entry name" value="alpha/beta-Hydrolases"/>
    <property type="match status" value="1"/>
</dbReference>
<reference evidence="2" key="2">
    <citation type="submission" date="2024-09" db="EMBL/GenBank/DDBJ databases">
        <authorList>
            <person name="Veyrier F.J."/>
        </authorList>
    </citation>
    <scope>NUCLEOTIDE SEQUENCE</scope>
    <source>
        <strain evidence="2">17694</strain>
    </source>
</reference>
<dbReference type="InterPro" id="IPR011049">
    <property type="entry name" value="Serralysin-like_metalloprot_C"/>
</dbReference>
<reference evidence="2" key="1">
    <citation type="journal article" date="2022" name="Res Sq">
        <title>Evolution of multicellular longitudinally dividing oral cavity symbionts (Neisseriaceae).</title>
        <authorList>
            <person name="Nyongesa S."/>
            <person name="Weber P."/>
            <person name="Bernet E."/>
            <person name="Pullido F."/>
            <person name="Nieckarz M."/>
            <person name="Delaby M."/>
            <person name="Nieves C."/>
            <person name="Viehboeck T."/>
            <person name="Krause N."/>
            <person name="Rivera-Millot A."/>
            <person name="Nakamura A."/>
            <person name="Vischer N."/>
            <person name="VanNieuwenhze M."/>
            <person name="Brun Y."/>
            <person name="Cava F."/>
            <person name="Bulgheresi S."/>
            <person name="Veyrier F."/>
        </authorList>
    </citation>
    <scope>NUCLEOTIDE SEQUENCE</scope>
    <source>
        <strain evidence="2">17694</strain>
    </source>
</reference>
<sequence>MASRQIPPPPAKITELADNGTVLLPLEYAPTEAEAATPDTAPASADEMLPPPASGNASYMPAYGHTASHTPPPAPVSAKSAAMSATPFWVAGSALALGGFGIAVKGSGSKNDNDNDKRGDAPASANGGGDTAAPEPVANHVRVVYGHQHQQHIKPVDKWQDGLTHQGKKLTTADVSEAEILAKYTAKHGAEKIQTNIRQAYQLDSDGDGIIDRYDSNPDAWNVSDRDLRMFSTLAYKDENTLNKAFSGNRETIDKINKGSKDYIGQADLNELLTHWTVVKQGSPGNGLSYTVFGNGKQADGSYENMVVAFRGTEKFSPKDWINDLQLMNGTVPDQARHLQNIADEVMAYKPANVYSTGHSLGGYLAQFFAVNAMAQSEAHKQAFKHSALFNTAVLKTDEDSPEVLHQARAEAEKFASTLQPDHSDLSESPKNSYKTNSYVITGEWVSAGFHGLASDIIKGGSTISGAVAGAQAGAAIGGPFGALLGFLFGGLVGKKAGDTIHFDGLGSYDNSIFFNFKKDEEYGKHDLSSFYERDAKLQKYFSTGYRTDAHYAREDLDGDGLDYVQEKRIGLRPDQHNGHSDDDNDGFSDVLEIKLGSNFRDANQKIDLKEYYAVKAEEKLQFAVAGKETEDGTLLQAFGVELSANIQDNQLVYTPSGTAPVVLGMSNAEWAHWLEHSKIVNTGTAGDDRLSGLQDKAAVLYGGAGDDVLSASTGLDVMVGGAGNDTFRFFADALNRDKSPDLISDFSAGDRLDLSGMRALFADHARDFKFSDILFDSKSPLFDKHSALVWQQETQTLSYKTAHSDELHAIVRFDDSQTLASVQAGLLA</sequence>
<dbReference type="KEGG" id="ckh:LVJ77_01150"/>
<evidence type="ECO:0000256" key="1">
    <source>
        <dbReference type="SAM" id="MobiDB-lite"/>
    </source>
</evidence>
<accession>A0A8T9MVV7</accession>
<gene>
    <name evidence="2" type="ORF">LVJ77_01150</name>
</gene>
<dbReference type="RefSeq" id="WP_376986623.1">
    <property type="nucleotide sequence ID" value="NZ_CP091521.1"/>
</dbReference>
<dbReference type="GO" id="GO:0005509">
    <property type="term" value="F:calcium ion binding"/>
    <property type="evidence" value="ECO:0007669"/>
    <property type="project" value="InterPro"/>
</dbReference>
<dbReference type="InterPro" id="IPR001343">
    <property type="entry name" value="Hemolysn_Ca-bd"/>
</dbReference>
<dbReference type="GO" id="GO:0005615">
    <property type="term" value="C:extracellular space"/>
    <property type="evidence" value="ECO:0007669"/>
    <property type="project" value="InterPro"/>
</dbReference>
<dbReference type="AlphaFoldDB" id="A0A8T9MVV7"/>
<feature type="region of interest" description="Disordered" evidence="1">
    <location>
        <begin position="107"/>
        <end position="135"/>
    </location>
</feature>
<dbReference type="InterPro" id="IPR029058">
    <property type="entry name" value="AB_hydrolase_fold"/>
</dbReference>
<dbReference type="Gene3D" id="3.40.50.1820">
    <property type="entry name" value="alpha/beta hydrolase"/>
    <property type="match status" value="1"/>
</dbReference>